<sequence length="1166" mass="128329">MPSEDSNAVVVKRTIVSSPIIKKLVGFRAPNGTEYLVIVREQSLEVNSRIVPLPSRVRSVDVLQLPQEDILCMVLFSGYLLMVRILPDEGDALVLDSRQVFYGGGIYSETIGHGLQCDPRGNVVCLSGLQNELKMISVQPPDDGVGLACSKFKDQFVIRLDGHTILDSCFLGPLQNGRVDHVLFIVLYCTPEARIKVSLYEWWTDRPLSTFQLYGTLPLDMDIDKELPLFMVPVYCKGSGVVVVTPKRLVLVTCHDILSGNVNLQSQMELDSMPLAFYREPSHREEGLMEIDSDLDSDYFYMTREGGALDLVKVSAKISIEPLLNVKLDLGCTFHLRPCDESGEVVDGSLSLARYALLSYGGDLAVGGSILLPLPKAESELEDDDEDEVLEEPEAPQMIEQFDNWVFVNDFEVIPSHSRAFSGKCFFAACGQGKTGAVCELTQGLRAKLFLDGGQLGQITKIFHIDDLPNDESLVILSYPWSTRVFSVSSDDGVYPELTDISEQCGLQVQDETLCAIYVENFGLAQVTRGRVTLSNINLEALHKNSAPIPQGIYSSYGTLVSVVHSHDETPERALLSVYKIETRDEGFLHKIGTTEVPGNDVSCVRLAESNGVVYCFVGRHLPSLLIYKVSDNGITLEKEETGLFSSEKEGNVPNDVVLKEGVDESKAFFYIGLREGSMISSTFDQAQNEIIPLSSQKLGDLPVNFVLSGNNLLINNGNLLICRADSVTTSPERVVFDSVASSTVGATAFFTIGQRPKHHIYLATILSGDLQIVKVELTPRVISRRIDLGVTPRRLLYIEHLSALAVAVQASPRKRERGPFQLLFVDPHRSSIITPAGQLCYGKRDMSGDGNKNDDATPVFSLDETVYSMAEWSITKNQRTYKYLLIGSGYDSNPSKGRVRILQSYRNKTTGMIEVVRQYSLTLTGGVYSICSLGQTAIVFSTYTVDDGASVHVQVLNRDSTNVFKMKPFVASGLPGPIVQLSCQWLDETSALIYASTSRNSIHALMFNGEKIEQVSSDGVLRATVNHVVIDNNKVLVSDKARQVSCLSLEHGNHTMETIAKMELPTIISRIRPGDGPSVLSSVHQEPREGHLIATGIGGTIYDIEVMSLTEANPLLEPSHHSQPETQESAGRSLLHPKPEWSDKLVATDWVVDGDSASQCYRYQG</sequence>
<evidence type="ECO:0000256" key="1">
    <source>
        <dbReference type="SAM" id="MobiDB-lite"/>
    </source>
</evidence>
<feature type="region of interest" description="Disordered" evidence="1">
    <location>
        <begin position="1117"/>
        <end position="1139"/>
    </location>
</feature>
<dbReference type="AlphaFoldDB" id="A0A060T2N8"/>
<dbReference type="InterPro" id="IPR018846">
    <property type="entry name" value="Beta-prop_RSE1/DDB1/CPSF1_1st"/>
</dbReference>
<organism evidence="3">
    <name type="scientific">Blastobotrys adeninivorans</name>
    <name type="common">Yeast</name>
    <name type="synonym">Arxula adeninivorans</name>
    <dbReference type="NCBI Taxonomy" id="409370"/>
    <lineage>
        <taxon>Eukaryota</taxon>
        <taxon>Fungi</taxon>
        <taxon>Dikarya</taxon>
        <taxon>Ascomycota</taxon>
        <taxon>Saccharomycotina</taxon>
        <taxon>Dipodascomycetes</taxon>
        <taxon>Dipodascales</taxon>
        <taxon>Trichomonascaceae</taxon>
        <taxon>Blastobotrys</taxon>
    </lineage>
</organism>
<proteinExistence type="predicted"/>
<dbReference type="InterPro" id="IPR050358">
    <property type="entry name" value="RSE1/DDB1/CFT1"/>
</dbReference>
<gene>
    <name evidence="3" type="ORF">GNLVRS02_ARAD1A02882g</name>
</gene>
<protein>
    <submittedName>
        <fullName evidence="3">ARAD1A02882p</fullName>
    </submittedName>
</protein>
<dbReference type="Pfam" id="PF10433">
    <property type="entry name" value="Beta-prop_RSE1_1st"/>
    <property type="match status" value="1"/>
</dbReference>
<evidence type="ECO:0000313" key="3">
    <source>
        <dbReference type="EMBL" id="CDP33152.1"/>
    </source>
</evidence>
<dbReference type="PhylomeDB" id="A0A060T2N8"/>
<feature type="domain" description="RSE1/DDB1/CPSF1 first beta-propeller" evidence="2">
    <location>
        <begin position="56"/>
        <end position="316"/>
    </location>
</feature>
<dbReference type="Gene3D" id="2.130.10.10">
    <property type="entry name" value="YVTN repeat-like/Quinoprotein amine dehydrogenase"/>
    <property type="match status" value="2"/>
</dbReference>
<name>A0A060T2N8_BLAAD</name>
<reference evidence="3" key="1">
    <citation type="submission" date="2014-02" db="EMBL/GenBank/DDBJ databases">
        <authorList>
            <person name="Genoscope - CEA"/>
        </authorList>
    </citation>
    <scope>NUCLEOTIDE SEQUENCE</scope>
    <source>
        <strain evidence="3">LS3</strain>
    </source>
</reference>
<dbReference type="EMBL" id="HG937691">
    <property type="protein sequence ID" value="CDP33152.1"/>
    <property type="molecule type" value="Genomic_DNA"/>
</dbReference>
<reference evidence="3" key="2">
    <citation type="submission" date="2014-06" db="EMBL/GenBank/DDBJ databases">
        <title>The complete genome of Blastobotrys (Arxula) adeninivorans LS3 - a yeast of biotechnological interest.</title>
        <authorList>
            <person name="Kunze G."/>
            <person name="Gaillardin C."/>
            <person name="Czernicka M."/>
            <person name="Durrens P."/>
            <person name="Martin T."/>
            <person name="Boer E."/>
            <person name="Gabaldon T."/>
            <person name="Cruz J."/>
            <person name="Talla E."/>
            <person name="Marck C."/>
            <person name="Goffeau A."/>
            <person name="Barbe V."/>
            <person name="Baret P."/>
            <person name="Baronian K."/>
            <person name="Beier S."/>
            <person name="Bleykasten C."/>
            <person name="Bode R."/>
            <person name="Casaregola S."/>
            <person name="Despons L."/>
            <person name="Fairhead C."/>
            <person name="Giersberg M."/>
            <person name="Gierski P."/>
            <person name="Hahnel U."/>
            <person name="Hartmann A."/>
            <person name="Jankowska D."/>
            <person name="Jubin C."/>
            <person name="Jung P."/>
            <person name="Lafontaine I."/>
            <person name="Leh-Louis V."/>
            <person name="Lemaire M."/>
            <person name="Marcet-Houben M."/>
            <person name="Mascher M."/>
            <person name="Morel G."/>
            <person name="Richard G.-F."/>
            <person name="Riechen J."/>
            <person name="Sacerdot C."/>
            <person name="Sarkar A."/>
            <person name="Savel G."/>
            <person name="Schacherer J."/>
            <person name="Sherman D."/>
            <person name="Straub M.-L."/>
            <person name="Stein N."/>
            <person name="Thierry A."/>
            <person name="Trautwein-Schult A."/>
            <person name="Westhof E."/>
            <person name="Worch S."/>
            <person name="Dujon B."/>
            <person name="Souciet J.-L."/>
            <person name="Wincker P."/>
            <person name="Scholz U."/>
            <person name="Neuveglise N."/>
        </authorList>
    </citation>
    <scope>NUCLEOTIDE SEQUENCE</scope>
    <source>
        <strain evidence="3">LS3</strain>
    </source>
</reference>
<accession>A0A060T2N8</accession>
<evidence type="ECO:0000259" key="2">
    <source>
        <dbReference type="Pfam" id="PF10433"/>
    </source>
</evidence>
<dbReference type="PANTHER" id="PTHR10644">
    <property type="entry name" value="DNA REPAIR/RNA PROCESSING CPSF FAMILY"/>
    <property type="match status" value="1"/>
</dbReference>
<dbReference type="InterPro" id="IPR015943">
    <property type="entry name" value="WD40/YVTN_repeat-like_dom_sf"/>
</dbReference>